<name>A0AAW0Y5Z2_CHEQU</name>
<evidence type="ECO:0000313" key="2">
    <source>
        <dbReference type="EMBL" id="KAK8747453.1"/>
    </source>
</evidence>
<evidence type="ECO:0000313" key="3">
    <source>
        <dbReference type="Proteomes" id="UP001445076"/>
    </source>
</evidence>
<gene>
    <name evidence="2" type="ORF">OTU49_016816</name>
</gene>
<dbReference type="AlphaFoldDB" id="A0AAW0Y5Z2"/>
<feature type="domain" description="C-type lectin" evidence="1">
    <location>
        <begin position="1"/>
        <end position="91"/>
    </location>
</feature>
<dbReference type="Pfam" id="PF00059">
    <property type="entry name" value="Lectin_C"/>
    <property type="match status" value="1"/>
</dbReference>
<dbReference type="PROSITE" id="PS50041">
    <property type="entry name" value="C_TYPE_LECTIN_2"/>
    <property type="match status" value="1"/>
</dbReference>
<dbReference type="Gene3D" id="3.10.100.10">
    <property type="entry name" value="Mannose-Binding Protein A, subunit A"/>
    <property type="match status" value="1"/>
</dbReference>
<dbReference type="EMBL" id="JARKIK010000015">
    <property type="protein sequence ID" value="KAK8747453.1"/>
    <property type="molecule type" value="Genomic_DNA"/>
</dbReference>
<evidence type="ECO:0000259" key="1">
    <source>
        <dbReference type="PROSITE" id="PS50041"/>
    </source>
</evidence>
<keyword evidence="3" id="KW-1185">Reference proteome</keyword>
<dbReference type="InterPro" id="IPR001304">
    <property type="entry name" value="C-type_lectin-like"/>
</dbReference>
<reference evidence="2 3" key="1">
    <citation type="journal article" date="2024" name="BMC Genomics">
        <title>Genome assembly of redclaw crayfish (Cherax quadricarinatus) provides insights into its immune adaptation and hypoxia tolerance.</title>
        <authorList>
            <person name="Liu Z."/>
            <person name="Zheng J."/>
            <person name="Li H."/>
            <person name="Fang K."/>
            <person name="Wang S."/>
            <person name="He J."/>
            <person name="Zhou D."/>
            <person name="Weng S."/>
            <person name="Chi M."/>
            <person name="Gu Z."/>
            <person name="He J."/>
            <person name="Li F."/>
            <person name="Wang M."/>
        </authorList>
    </citation>
    <scope>NUCLEOTIDE SEQUENCE [LARGE SCALE GENOMIC DNA]</scope>
    <source>
        <strain evidence="2">ZL_2023a</strain>
    </source>
</reference>
<dbReference type="InterPro" id="IPR016187">
    <property type="entry name" value="CTDL_fold"/>
</dbReference>
<accession>A0AAW0Y5Z2</accession>
<proteinExistence type="predicted"/>
<dbReference type="CDD" id="cd00037">
    <property type="entry name" value="CLECT"/>
    <property type="match status" value="1"/>
</dbReference>
<sequence length="99" mass="10990">MDGDLAVPKSIYLLKTFILDKAGSLNVFVGGNNTGNGKWMWLDGRPVDENHWSPGLLEDLPKNVHCLEMRTEMHPPLSVGSCTSSRRFVCQYHSANSTV</sequence>
<dbReference type="SUPFAM" id="SSF56436">
    <property type="entry name" value="C-type lectin-like"/>
    <property type="match status" value="1"/>
</dbReference>
<dbReference type="Proteomes" id="UP001445076">
    <property type="component" value="Unassembled WGS sequence"/>
</dbReference>
<dbReference type="InterPro" id="IPR016186">
    <property type="entry name" value="C-type_lectin-like/link_sf"/>
</dbReference>
<organism evidence="2 3">
    <name type="scientific">Cherax quadricarinatus</name>
    <name type="common">Australian red claw crayfish</name>
    <dbReference type="NCBI Taxonomy" id="27406"/>
    <lineage>
        <taxon>Eukaryota</taxon>
        <taxon>Metazoa</taxon>
        <taxon>Ecdysozoa</taxon>
        <taxon>Arthropoda</taxon>
        <taxon>Crustacea</taxon>
        <taxon>Multicrustacea</taxon>
        <taxon>Malacostraca</taxon>
        <taxon>Eumalacostraca</taxon>
        <taxon>Eucarida</taxon>
        <taxon>Decapoda</taxon>
        <taxon>Pleocyemata</taxon>
        <taxon>Astacidea</taxon>
        <taxon>Parastacoidea</taxon>
        <taxon>Parastacidae</taxon>
        <taxon>Cherax</taxon>
    </lineage>
</organism>
<comment type="caution">
    <text evidence="2">The sequence shown here is derived from an EMBL/GenBank/DDBJ whole genome shotgun (WGS) entry which is preliminary data.</text>
</comment>
<protein>
    <recommendedName>
        <fullName evidence="1">C-type lectin domain-containing protein</fullName>
    </recommendedName>
</protein>